<name>A0A1I4H1J2_9HYPH</name>
<evidence type="ECO:0000256" key="2">
    <source>
        <dbReference type="ARBA" id="ARBA00008914"/>
    </source>
</evidence>
<dbReference type="CDD" id="cd07185">
    <property type="entry name" value="OmpA_C-like"/>
    <property type="match status" value="1"/>
</dbReference>
<dbReference type="InterPro" id="IPR006665">
    <property type="entry name" value="OmpA-like"/>
</dbReference>
<evidence type="ECO:0000259" key="10">
    <source>
        <dbReference type="PROSITE" id="PS51123"/>
    </source>
</evidence>
<dbReference type="InterPro" id="IPR036737">
    <property type="entry name" value="OmpA-like_sf"/>
</dbReference>
<keyword evidence="4 9" id="KW-0812">Transmembrane</keyword>
<comment type="similarity">
    <text evidence="2">Belongs to the MotB family.</text>
</comment>
<dbReference type="Proteomes" id="UP000198804">
    <property type="component" value="Unassembled WGS sequence"/>
</dbReference>
<dbReference type="PANTHER" id="PTHR30329:SF21">
    <property type="entry name" value="LIPOPROTEIN YIAD-RELATED"/>
    <property type="match status" value="1"/>
</dbReference>
<protein>
    <submittedName>
        <fullName evidence="11">Chemotaxis protein MotB</fullName>
    </submittedName>
</protein>
<dbReference type="EMBL" id="FOSV01000013">
    <property type="protein sequence ID" value="SFL35543.1"/>
    <property type="molecule type" value="Genomic_DNA"/>
</dbReference>
<proteinExistence type="inferred from homology"/>
<dbReference type="InterPro" id="IPR025713">
    <property type="entry name" value="MotB-like_N_dom"/>
</dbReference>
<dbReference type="OrthoDB" id="7170686at2"/>
<gene>
    <name evidence="11" type="ORF">SAMN04488125_11376</name>
</gene>
<sequence length="473" mass="50353">MSEHQEIIIVKKHYHEDGHHGGAWKIALADFMTAMMALFLVMWLINSTSKEQKQTIAEYFNPVKLAEVTHDRKGVNDPQDVPNDPPPAGKGSGTGEGEGSKAEGAPGSRARESALFQDPYAVLAKLAAEAEPGPEAASADASALESGQPGVAGGETGRDPFDPLYWQVAALPRRRTDNPGALDTASAAPSEARLDAKAQSFAAPAKETPKDPSKDAAKDAAKDPAKDAAKKEAARQSLQDAMKAAGVRLASAEPMPVAKEPEPKPAEAPPSAEAKPADAKPVEAKAPEVKPADVKPATVRETAKEPAKEPVKDAKSAETAAMAEMKAEIAKVVQPMATASPVPNVEVRRTGEGILISISDELNFSMFGIGSAEPTPKVVKALERIAKVINQHPGKIVVRGHTDARPFKSETYDNWRLSSARAQMASYMLVRGGVDEARVERIEGYADRQPRVPADPKAAENRRIEILLRGLPE</sequence>
<dbReference type="InterPro" id="IPR050330">
    <property type="entry name" value="Bact_OuterMem_StrucFunc"/>
</dbReference>
<feature type="compositionally biased region" description="Basic and acidic residues" evidence="8">
    <location>
        <begin position="207"/>
        <end position="234"/>
    </location>
</feature>
<feature type="transmembrane region" description="Helical" evidence="9">
    <location>
        <begin position="26"/>
        <end position="45"/>
    </location>
</feature>
<feature type="region of interest" description="Disordered" evidence="8">
    <location>
        <begin position="72"/>
        <end position="111"/>
    </location>
</feature>
<feature type="compositionally biased region" description="Basic and acidic residues" evidence="8">
    <location>
        <begin position="275"/>
        <end position="293"/>
    </location>
</feature>
<feature type="region of interest" description="Disordered" evidence="8">
    <location>
        <begin position="131"/>
        <end position="293"/>
    </location>
</feature>
<evidence type="ECO:0000256" key="5">
    <source>
        <dbReference type="ARBA" id="ARBA00022989"/>
    </source>
</evidence>
<feature type="domain" description="OmpA-like" evidence="10">
    <location>
        <begin position="354"/>
        <end position="472"/>
    </location>
</feature>
<keyword evidence="12" id="KW-1185">Reference proteome</keyword>
<evidence type="ECO:0000313" key="12">
    <source>
        <dbReference type="Proteomes" id="UP000198804"/>
    </source>
</evidence>
<evidence type="ECO:0000256" key="9">
    <source>
        <dbReference type="SAM" id="Phobius"/>
    </source>
</evidence>
<dbReference type="Pfam" id="PF13677">
    <property type="entry name" value="MotB_plug"/>
    <property type="match status" value="1"/>
</dbReference>
<dbReference type="NCBIfam" id="NF004651">
    <property type="entry name" value="PRK05996.1"/>
    <property type="match status" value="1"/>
</dbReference>
<dbReference type="AlphaFoldDB" id="A0A1I4H1J2"/>
<dbReference type="Pfam" id="PF00691">
    <property type="entry name" value="OmpA"/>
    <property type="match status" value="1"/>
</dbReference>
<organism evidence="11 12">
    <name type="scientific">Methylorubrum salsuginis</name>
    <dbReference type="NCBI Taxonomy" id="414703"/>
    <lineage>
        <taxon>Bacteria</taxon>
        <taxon>Pseudomonadati</taxon>
        <taxon>Pseudomonadota</taxon>
        <taxon>Alphaproteobacteria</taxon>
        <taxon>Hyphomicrobiales</taxon>
        <taxon>Methylobacteriaceae</taxon>
        <taxon>Methylorubrum</taxon>
    </lineage>
</organism>
<dbReference type="PROSITE" id="PS51123">
    <property type="entry name" value="OMPA_2"/>
    <property type="match status" value="1"/>
</dbReference>
<accession>A0A1I4H1J2</accession>
<dbReference type="GO" id="GO:0005886">
    <property type="term" value="C:plasma membrane"/>
    <property type="evidence" value="ECO:0007669"/>
    <property type="project" value="UniProtKB-SubCell"/>
</dbReference>
<dbReference type="PANTHER" id="PTHR30329">
    <property type="entry name" value="STATOR ELEMENT OF FLAGELLAR MOTOR COMPLEX"/>
    <property type="match status" value="1"/>
</dbReference>
<dbReference type="RefSeq" id="WP_091948338.1">
    <property type="nucleotide sequence ID" value="NZ_FOSV01000013.1"/>
</dbReference>
<comment type="subcellular location">
    <subcellularLocation>
        <location evidence="1">Cell membrane</location>
        <topology evidence="1">Single-pass membrane protein</topology>
    </subcellularLocation>
</comment>
<evidence type="ECO:0000256" key="8">
    <source>
        <dbReference type="SAM" id="MobiDB-lite"/>
    </source>
</evidence>
<feature type="compositionally biased region" description="Low complexity" evidence="8">
    <location>
        <begin position="131"/>
        <end position="147"/>
    </location>
</feature>
<evidence type="ECO:0000313" key="11">
    <source>
        <dbReference type="EMBL" id="SFL35543.1"/>
    </source>
</evidence>
<evidence type="ECO:0000256" key="7">
    <source>
        <dbReference type="PROSITE-ProRule" id="PRU00473"/>
    </source>
</evidence>
<evidence type="ECO:0000256" key="4">
    <source>
        <dbReference type="ARBA" id="ARBA00022692"/>
    </source>
</evidence>
<keyword evidence="6 7" id="KW-0472">Membrane</keyword>
<evidence type="ECO:0000256" key="3">
    <source>
        <dbReference type="ARBA" id="ARBA00022475"/>
    </source>
</evidence>
<keyword evidence="3" id="KW-1003">Cell membrane</keyword>
<keyword evidence="5 9" id="KW-1133">Transmembrane helix</keyword>
<evidence type="ECO:0000256" key="6">
    <source>
        <dbReference type="ARBA" id="ARBA00023136"/>
    </source>
</evidence>
<evidence type="ECO:0000256" key="1">
    <source>
        <dbReference type="ARBA" id="ARBA00004162"/>
    </source>
</evidence>
<dbReference type="Gene3D" id="3.30.1330.60">
    <property type="entry name" value="OmpA-like domain"/>
    <property type="match status" value="1"/>
</dbReference>
<reference evidence="12" key="1">
    <citation type="submission" date="2016-10" db="EMBL/GenBank/DDBJ databases">
        <authorList>
            <person name="Varghese N."/>
            <person name="Submissions S."/>
        </authorList>
    </citation>
    <scope>NUCLEOTIDE SEQUENCE [LARGE SCALE GENOMIC DNA]</scope>
    <source>
        <strain evidence="12">CGMCC 1.6474</strain>
    </source>
</reference>
<dbReference type="SUPFAM" id="SSF103088">
    <property type="entry name" value="OmpA-like"/>
    <property type="match status" value="1"/>
</dbReference>
<dbReference type="STRING" id="414703.SAMN04488125_11376"/>